<organism evidence="1 2">
    <name type="scientific">Rhodohalobacter mucosus</name>
    <dbReference type="NCBI Taxonomy" id="2079485"/>
    <lineage>
        <taxon>Bacteria</taxon>
        <taxon>Pseudomonadati</taxon>
        <taxon>Balneolota</taxon>
        <taxon>Balneolia</taxon>
        <taxon>Balneolales</taxon>
        <taxon>Balneolaceae</taxon>
        <taxon>Rhodohalobacter</taxon>
    </lineage>
</organism>
<reference evidence="1 2" key="1">
    <citation type="submission" date="2018-05" db="EMBL/GenBank/DDBJ databases">
        <title>Rhodohalobacter halophilus gen. nov., sp. nov., a moderately halophilic member of the family Balneolaceae.</title>
        <authorList>
            <person name="Liu Z.-W."/>
        </authorList>
    </citation>
    <scope>NUCLEOTIDE SEQUENCE [LARGE SCALE GENOMIC DNA]</scope>
    <source>
        <strain evidence="1 2">8A47</strain>
    </source>
</reference>
<dbReference type="Proteomes" id="UP000245533">
    <property type="component" value="Unassembled WGS sequence"/>
</dbReference>
<proteinExistence type="predicted"/>
<dbReference type="SUPFAM" id="SSF63825">
    <property type="entry name" value="YWTD domain"/>
    <property type="match status" value="1"/>
</dbReference>
<protein>
    <recommendedName>
        <fullName evidence="3">6-bladed beta-propeller protein</fullName>
    </recommendedName>
</protein>
<gene>
    <name evidence="1" type="ORF">DDZ15_00140</name>
</gene>
<dbReference type="InterPro" id="IPR011042">
    <property type="entry name" value="6-blade_b-propeller_TolB-like"/>
</dbReference>
<evidence type="ECO:0008006" key="3">
    <source>
        <dbReference type="Google" id="ProtNLM"/>
    </source>
</evidence>
<dbReference type="Pfam" id="PF17170">
    <property type="entry name" value="DUF5128"/>
    <property type="match status" value="1"/>
</dbReference>
<keyword evidence="2" id="KW-1185">Reference proteome</keyword>
<evidence type="ECO:0000313" key="1">
    <source>
        <dbReference type="EMBL" id="PWN08082.1"/>
    </source>
</evidence>
<dbReference type="Gene3D" id="2.120.10.30">
    <property type="entry name" value="TolB, C-terminal domain"/>
    <property type="match status" value="1"/>
</dbReference>
<name>A0A316TYW0_9BACT</name>
<accession>A0A316TYW0</accession>
<dbReference type="PROSITE" id="PS51257">
    <property type="entry name" value="PROKAR_LIPOPROTEIN"/>
    <property type="match status" value="1"/>
</dbReference>
<evidence type="ECO:0000313" key="2">
    <source>
        <dbReference type="Proteomes" id="UP000245533"/>
    </source>
</evidence>
<comment type="caution">
    <text evidence="1">The sequence shown here is derived from an EMBL/GenBank/DDBJ whole genome shotgun (WGS) entry which is preliminary data.</text>
</comment>
<dbReference type="EMBL" id="QGGB01000001">
    <property type="protein sequence ID" value="PWN08082.1"/>
    <property type="molecule type" value="Genomic_DNA"/>
</dbReference>
<sequence>MRILANTQLKYLTHAALIQLLLISIIISACSGSENVELPERTASLENVSVLDPNAEPEYLIKFEEIYSVGNREPVLFSRISEVEADDRGYLYAAESFSGQETVYVFDREGTPVTTLGRNGAGPGEFRSIFSLSHGAGFIYVLDYNLQRFQGFSTESFEPVVISDLTSSQWDISGENTAVFPHRIEAYGDDSLLGIFNYLTFETDKLLLYRIDQSGSVSSERLADLDYIRHLRDPVESGRAYYDPFGGRGLISVSDDGRIFYNWSEDFLIRVMDRDGNDLYAFYYPVEKAQLESTEALNFYGTGPSVESFQRTIRSDGIPDYWRAIEHMVVDGENRIWVSVITDDPETYDWWVMDDRGQPLSKFTWPRSRVVQEVKNGTLYTIETDEETGVQEVVAYRISLES</sequence>
<dbReference type="AlphaFoldDB" id="A0A316TYW0"/>